<dbReference type="EMBL" id="QHCS01000002">
    <property type="protein sequence ID" value="RHX86435.1"/>
    <property type="molecule type" value="Genomic_DNA"/>
</dbReference>
<name>A0A8B6RYL9_9LEPT</name>
<protein>
    <submittedName>
        <fullName evidence="1">Uncharacterized protein</fullName>
    </submittedName>
</protein>
<dbReference type="Proteomes" id="UP000266669">
    <property type="component" value="Unassembled WGS sequence"/>
</dbReference>
<evidence type="ECO:0000313" key="1">
    <source>
        <dbReference type="EMBL" id="RHX86435.1"/>
    </source>
</evidence>
<comment type="caution">
    <text evidence="1">The sequence shown here is derived from an EMBL/GenBank/DDBJ whole genome shotgun (WGS) entry which is preliminary data.</text>
</comment>
<evidence type="ECO:0000313" key="2">
    <source>
        <dbReference type="Proteomes" id="UP000266669"/>
    </source>
</evidence>
<gene>
    <name evidence="1" type="ORF">DLM78_11470</name>
</gene>
<dbReference type="AlphaFoldDB" id="A0A8B6RYL9"/>
<proteinExistence type="predicted"/>
<accession>A0A8B6RYL9</accession>
<sequence>MEYSRIRIHFILFNKNHLFSFLILPTLKYQKIDVFPFRSKSDIFRFFQNWGVVFFLRFRFRLIRIGTNRLLSKKNADKKKLTGSVNQIGEIGMYYKISGTKSLRNEKEQNSYSSYYFLKIIIQFFISVFAKDGFRDVIVTKN</sequence>
<organism evidence="1 2">
    <name type="scientific">Leptospira stimsonii</name>
    <dbReference type="NCBI Taxonomy" id="2202203"/>
    <lineage>
        <taxon>Bacteria</taxon>
        <taxon>Pseudomonadati</taxon>
        <taxon>Spirochaetota</taxon>
        <taxon>Spirochaetia</taxon>
        <taxon>Leptospirales</taxon>
        <taxon>Leptospiraceae</taxon>
        <taxon>Leptospira</taxon>
    </lineage>
</organism>
<reference evidence="2" key="1">
    <citation type="submission" date="2018-05" db="EMBL/GenBank/DDBJ databases">
        <title>Leptospira yasudae sp. nov. and Leptospira stimsonii sp. nov., two pathogenic species of the genus Leptospira isolated from environmental sources.</title>
        <authorList>
            <person name="Casanovas-Massana A."/>
            <person name="Hamond C."/>
            <person name="Santos L.A."/>
            <person name="Hacker K.P."/>
            <person name="Balassiano I."/>
            <person name="Medeiros M.A."/>
            <person name="Reis M.G."/>
            <person name="Ko A.I."/>
            <person name="Wunder E.A."/>
        </authorList>
    </citation>
    <scope>NUCLEOTIDE SEQUENCE [LARGE SCALE GENOMIC DNA]</scope>
    <source>
        <strain evidence="2">AMB6-RJ</strain>
    </source>
</reference>